<evidence type="ECO:0000256" key="1">
    <source>
        <dbReference type="SAM" id="Phobius"/>
    </source>
</evidence>
<dbReference type="Proteomes" id="UP001300261">
    <property type="component" value="Unassembled WGS sequence"/>
</dbReference>
<dbReference type="RefSeq" id="WP_265960789.1">
    <property type="nucleotide sequence ID" value="NZ_JAPEVI010000001.1"/>
</dbReference>
<feature type="transmembrane region" description="Helical" evidence="1">
    <location>
        <begin position="97"/>
        <end position="126"/>
    </location>
</feature>
<dbReference type="Pfam" id="PF07331">
    <property type="entry name" value="TctB"/>
    <property type="match status" value="1"/>
</dbReference>
<evidence type="ECO:0000259" key="2">
    <source>
        <dbReference type="Pfam" id="PF07331"/>
    </source>
</evidence>
<sequence>MNRIKNLQDLFKRYRRPGDLVFAVSFFVLSLFLLVNLPAQTAWVERTSLFAQPAFWPAVAIGVMIVFSALHLLGAVVSERIPGRLAEVLYWARSLEFAIWFMAYVAIVPLLGYLPSTALFCASLAYRMGYRSLRWMGISVLFAVAVALLFKSFLQVKLPVGLLYEWLPVGIRSFVMTYF</sequence>
<dbReference type="InterPro" id="IPR009936">
    <property type="entry name" value="DUF1468"/>
</dbReference>
<comment type="caution">
    <text evidence="3">The sequence shown here is derived from an EMBL/GenBank/DDBJ whole genome shotgun (WGS) entry which is preliminary data.</text>
</comment>
<feature type="transmembrane region" description="Helical" evidence="1">
    <location>
        <begin position="20"/>
        <end position="43"/>
    </location>
</feature>
<evidence type="ECO:0000313" key="4">
    <source>
        <dbReference type="Proteomes" id="UP001300261"/>
    </source>
</evidence>
<dbReference type="EMBL" id="JAPEVI010000001">
    <property type="protein sequence ID" value="MCX2721093.1"/>
    <property type="molecule type" value="Genomic_DNA"/>
</dbReference>
<protein>
    <submittedName>
        <fullName evidence="3">Tripartite tricarboxylate transporter TctB family protein</fullName>
    </submittedName>
</protein>
<keyword evidence="4" id="KW-1185">Reference proteome</keyword>
<accession>A0ABT3QVZ0</accession>
<feature type="transmembrane region" description="Helical" evidence="1">
    <location>
        <begin position="132"/>
        <end position="150"/>
    </location>
</feature>
<proteinExistence type="predicted"/>
<gene>
    <name evidence="3" type="ORF">ON753_01530</name>
</gene>
<organism evidence="3 4">
    <name type="scientific">Roseibium salinum</name>
    <dbReference type="NCBI Taxonomy" id="1604349"/>
    <lineage>
        <taxon>Bacteria</taxon>
        <taxon>Pseudomonadati</taxon>
        <taxon>Pseudomonadota</taxon>
        <taxon>Alphaproteobacteria</taxon>
        <taxon>Hyphomicrobiales</taxon>
        <taxon>Stappiaceae</taxon>
        <taxon>Roseibium</taxon>
    </lineage>
</organism>
<evidence type="ECO:0000313" key="3">
    <source>
        <dbReference type="EMBL" id="MCX2721093.1"/>
    </source>
</evidence>
<keyword evidence="1" id="KW-0812">Transmembrane</keyword>
<feature type="domain" description="DUF1468" evidence="2">
    <location>
        <begin position="21"/>
        <end position="159"/>
    </location>
</feature>
<keyword evidence="1" id="KW-0472">Membrane</keyword>
<keyword evidence="1" id="KW-1133">Transmembrane helix</keyword>
<name>A0ABT3QVZ0_9HYPH</name>
<feature type="transmembrane region" description="Helical" evidence="1">
    <location>
        <begin position="55"/>
        <end position="77"/>
    </location>
</feature>
<reference evidence="3 4" key="1">
    <citation type="journal article" date="2016" name="Int. J. Syst. Evol. Microbiol.">
        <title>Labrenzia salina sp. nov., isolated from the rhizosphere of the halophyte Arthrocnemum macrostachyum.</title>
        <authorList>
            <person name="Camacho M."/>
            <person name="Redondo-Gomez S."/>
            <person name="Rodriguez-Llorente I."/>
            <person name="Rohde M."/>
            <person name="Sproer C."/>
            <person name="Schumann P."/>
            <person name="Klenk H.P."/>
            <person name="Montero-Calasanz M.D.C."/>
        </authorList>
    </citation>
    <scope>NUCLEOTIDE SEQUENCE [LARGE SCALE GENOMIC DNA]</scope>
    <source>
        <strain evidence="3 4">DSM 29163</strain>
    </source>
</reference>